<sequence length="139" mass="15240">MKGNDQMKLSIETDVVEYIRNKMQAGDLIYLDFEDGDGPFANTGLSCRLDLSFRILLTPADYPVKGLEVYDETLVTALGPIKMKKSSARYLEDETQLVENKAMHTLQLKGKSGILATNIPVLRIDKVIAGGNSGKISGC</sequence>
<feature type="domain" description="Core" evidence="1">
    <location>
        <begin position="7"/>
        <end position="121"/>
    </location>
</feature>
<evidence type="ECO:0000259" key="1">
    <source>
        <dbReference type="Pfam" id="PF01521"/>
    </source>
</evidence>
<dbReference type="Proteomes" id="UP000182835">
    <property type="component" value="Unassembled WGS sequence"/>
</dbReference>
<dbReference type="Pfam" id="PF01521">
    <property type="entry name" value="Fe-S_biosyn"/>
    <property type="match status" value="1"/>
</dbReference>
<name>A0A1L8R827_9ENTE</name>
<dbReference type="InterPro" id="IPR035903">
    <property type="entry name" value="HesB-like_dom_sf"/>
</dbReference>
<dbReference type="SUPFAM" id="SSF89360">
    <property type="entry name" value="HesB-like domain"/>
    <property type="match status" value="1"/>
</dbReference>
<dbReference type="InterPro" id="IPR000361">
    <property type="entry name" value="ATAP_core_dom"/>
</dbReference>
<accession>A0A1L8R827</accession>
<organism evidence="2 3">
    <name type="scientific">Enterococcus canintestini</name>
    <dbReference type="NCBI Taxonomy" id="317010"/>
    <lineage>
        <taxon>Bacteria</taxon>
        <taxon>Bacillati</taxon>
        <taxon>Bacillota</taxon>
        <taxon>Bacilli</taxon>
        <taxon>Lactobacillales</taxon>
        <taxon>Enterococcaceae</taxon>
        <taxon>Enterococcus</taxon>
    </lineage>
</organism>
<reference evidence="2 3" key="1">
    <citation type="submission" date="2014-12" db="EMBL/GenBank/DDBJ databases">
        <title>Draft genome sequences of 29 type strains of Enterococci.</title>
        <authorList>
            <person name="Zhong Z."/>
            <person name="Sun Z."/>
            <person name="Liu W."/>
            <person name="Zhang W."/>
            <person name="Zhang H."/>
        </authorList>
    </citation>
    <scope>NUCLEOTIDE SEQUENCE [LARGE SCALE GENOMIC DNA]</scope>
    <source>
        <strain evidence="2 3">DSM 21207</strain>
    </source>
</reference>
<protein>
    <recommendedName>
        <fullName evidence="1">Core domain-containing protein</fullName>
    </recommendedName>
</protein>
<dbReference type="AlphaFoldDB" id="A0A1L8R827"/>
<dbReference type="STRING" id="317010.RU96_GL001898"/>
<dbReference type="EMBL" id="JXKG01000004">
    <property type="protein sequence ID" value="OJG15921.1"/>
    <property type="molecule type" value="Genomic_DNA"/>
</dbReference>
<gene>
    <name evidence="2" type="ORF">RU96_GL001898</name>
</gene>
<proteinExistence type="predicted"/>
<dbReference type="Gene3D" id="2.60.300.12">
    <property type="entry name" value="HesB-like domain"/>
    <property type="match status" value="1"/>
</dbReference>
<evidence type="ECO:0000313" key="3">
    <source>
        <dbReference type="Proteomes" id="UP000182835"/>
    </source>
</evidence>
<evidence type="ECO:0000313" key="2">
    <source>
        <dbReference type="EMBL" id="OJG15921.1"/>
    </source>
</evidence>
<comment type="caution">
    <text evidence="2">The sequence shown here is derived from an EMBL/GenBank/DDBJ whole genome shotgun (WGS) entry which is preliminary data.</text>
</comment>